<dbReference type="Proteomes" id="UP001233999">
    <property type="component" value="Unassembled WGS sequence"/>
</dbReference>
<feature type="non-terminal residue" evidence="1">
    <location>
        <position position="1"/>
    </location>
</feature>
<dbReference type="EMBL" id="JASPKZ010000021">
    <property type="protein sequence ID" value="KAJ9601369.1"/>
    <property type="molecule type" value="Genomic_DNA"/>
</dbReference>
<keyword evidence="2" id="KW-1185">Reference proteome</keyword>
<evidence type="ECO:0000313" key="1">
    <source>
        <dbReference type="EMBL" id="KAJ9601369.1"/>
    </source>
</evidence>
<accession>A0AAD8ALN0</accession>
<organism evidence="1 2">
    <name type="scientific">Diploptera punctata</name>
    <name type="common">Pacific beetle cockroach</name>
    <dbReference type="NCBI Taxonomy" id="6984"/>
    <lineage>
        <taxon>Eukaryota</taxon>
        <taxon>Metazoa</taxon>
        <taxon>Ecdysozoa</taxon>
        <taxon>Arthropoda</taxon>
        <taxon>Hexapoda</taxon>
        <taxon>Insecta</taxon>
        <taxon>Pterygota</taxon>
        <taxon>Neoptera</taxon>
        <taxon>Polyneoptera</taxon>
        <taxon>Dictyoptera</taxon>
        <taxon>Blattodea</taxon>
        <taxon>Blaberoidea</taxon>
        <taxon>Blaberidae</taxon>
        <taxon>Diplopterinae</taxon>
        <taxon>Diploptera</taxon>
    </lineage>
</organism>
<proteinExistence type="predicted"/>
<name>A0AAD8ALN0_DIPPU</name>
<comment type="caution">
    <text evidence="1">The sequence shown here is derived from an EMBL/GenBank/DDBJ whole genome shotgun (WGS) entry which is preliminary data.</text>
</comment>
<gene>
    <name evidence="1" type="ORF">L9F63_000507</name>
</gene>
<dbReference type="AlphaFoldDB" id="A0AAD8ALN0"/>
<reference evidence="1" key="1">
    <citation type="journal article" date="2023" name="IScience">
        <title>Live-bearing cockroach genome reveals convergent evolutionary mechanisms linked to viviparity in insects and beyond.</title>
        <authorList>
            <person name="Fouks B."/>
            <person name="Harrison M.C."/>
            <person name="Mikhailova A.A."/>
            <person name="Marchal E."/>
            <person name="English S."/>
            <person name="Carruthers M."/>
            <person name="Jennings E.C."/>
            <person name="Chiamaka E.L."/>
            <person name="Frigard R.A."/>
            <person name="Pippel M."/>
            <person name="Attardo G.M."/>
            <person name="Benoit J.B."/>
            <person name="Bornberg-Bauer E."/>
            <person name="Tobe S.S."/>
        </authorList>
    </citation>
    <scope>NUCLEOTIDE SEQUENCE</scope>
    <source>
        <strain evidence="1">Stay&amp;Tobe</strain>
    </source>
</reference>
<feature type="non-terminal residue" evidence="1">
    <location>
        <position position="114"/>
    </location>
</feature>
<protein>
    <submittedName>
        <fullName evidence="1">Uncharacterized protein</fullName>
    </submittedName>
</protein>
<sequence length="114" mass="13105">GSPHPMMEKSKTEKPAPSRNEIFSILFTRLSEDLEMMPIGHRCATRVISWFFTCLWWVVPLTCRSCTSQRHPPPPRAGNLPLVSDALTRDRIKHQLRLNECGMLSLTVAIHRLR</sequence>
<evidence type="ECO:0000313" key="2">
    <source>
        <dbReference type="Proteomes" id="UP001233999"/>
    </source>
</evidence>
<reference evidence="1" key="2">
    <citation type="submission" date="2023-05" db="EMBL/GenBank/DDBJ databases">
        <authorList>
            <person name="Fouks B."/>
        </authorList>
    </citation>
    <scope>NUCLEOTIDE SEQUENCE</scope>
    <source>
        <strain evidence="1">Stay&amp;Tobe</strain>
        <tissue evidence="1">Testes</tissue>
    </source>
</reference>